<dbReference type="PANTHER" id="PTHR43685">
    <property type="entry name" value="GLYCOSYLTRANSFERASE"/>
    <property type="match status" value="1"/>
</dbReference>
<dbReference type="SUPFAM" id="SSF53448">
    <property type="entry name" value="Nucleotide-diphospho-sugar transferases"/>
    <property type="match status" value="1"/>
</dbReference>
<evidence type="ECO:0000313" key="3">
    <source>
        <dbReference type="Proteomes" id="UP000626210"/>
    </source>
</evidence>
<proteinExistence type="predicted"/>
<gene>
    <name evidence="2" type="ORF">GCM10007320_20740</name>
</gene>
<comment type="caution">
    <text evidence="2">The sequence shown here is derived from an EMBL/GenBank/DDBJ whole genome shotgun (WGS) entry which is preliminary data.</text>
</comment>
<evidence type="ECO:0000313" key="2">
    <source>
        <dbReference type="EMBL" id="GHC79664.1"/>
    </source>
</evidence>
<reference evidence="3" key="1">
    <citation type="journal article" date="2019" name="Int. J. Syst. Evol. Microbiol.">
        <title>The Global Catalogue of Microorganisms (GCM) 10K type strain sequencing project: providing services to taxonomists for standard genome sequencing and annotation.</title>
        <authorList>
            <consortium name="The Broad Institute Genomics Platform"/>
            <consortium name="The Broad Institute Genome Sequencing Center for Infectious Disease"/>
            <person name="Wu L."/>
            <person name="Ma J."/>
        </authorList>
    </citation>
    <scope>NUCLEOTIDE SEQUENCE [LARGE SCALE GENOMIC DNA]</scope>
    <source>
        <strain evidence="3">KCTC 23314</strain>
    </source>
</reference>
<dbReference type="Pfam" id="PF00535">
    <property type="entry name" value="Glycos_transf_2"/>
    <property type="match status" value="1"/>
</dbReference>
<dbReference type="PANTHER" id="PTHR43685:SF2">
    <property type="entry name" value="GLYCOSYLTRANSFERASE 2-LIKE DOMAIN-CONTAINING PROTEIN"/>
    <property type="match status" value="1"/>
</dbReference>
<dbReference type="Proteomes" id="UP000626210">
    <property type="component" value="Unassembled WGS sequence"/>
</dbReference>
<name>A0ABQ3FZU3_9BURK</name>
<dbReference type="InterPro" id="IPR050834">
    <property type="entry name" value="Glycosyltransf_2"/>
</dbReference>
<feature type="domain" description="Glycosyltransferase 2-like" evidence="1">
    <location>
        <begin position="18"/>
        <end position="144"/>
    </location>
</feature>
<organism evidence="2 3">
    <name type="scientific">Pseudorhodoferax aquiterrae</name>
    <dbReference type="NCBI Taxonomy" id="747304"/>
    <lineage>
        <taxon>Bacteria</taxon>
        <taxon>Pseudomonadati</taxon>
        <taxon>Pseudomonadota</taxon>
        <taxon>Betaproteobacteria</taxon>
        <taxon>Burkholderiales</taxon>
        <taxon>Comamonadaceae</taxon>
    </lineage>
</organism>
<keyword evidence="3" id="KW-1185">Reference proteome</keyword>
<protein>
    <recommendedName>
        <fullName evidence="1">Glycosyltransferase 2-like domain-containing protein</fullName>
    </recommendedName>
</protein>
<accession>A0ABQ3FZU3</accession>
<evidence type="ECO:0000259" key="1">
    <source>
        <dbReference type="Pfam" id="PF00535"/>
    </source>
</evidence>
<dbReference type="InterPro" id="IPR029044">
    <property type="entry name" value="Nucleotide-diphossugar_trans"/>
</dbReference>
<dbReference type="Gene3D" id="3.90.550.10">
    <property type="entry name" value="Spore Coat Polysaccharide Biosynthesis Protein SpsA, Chain A"/>
    <property type="match status" value="1"/>
</dbReference>
<dbReference type="InterPro" id="IPR001173">
    <property type="entry name" value="Glyco_trans_2-like"/>
</dbReference>
<dbReference type="EMBL" id="BMYK01000005">
    <property type="protein sequence ID" value="GHC79664.1"/>
    <property type="molecule type" value="Genomic_DNA"/>
</dbReference>
<dbReference type="CDD" id="cd00761">
    <property type="entry name" value="Glyco_tranf_GTA_type"/>
    <property type="match status" value="1"/>
</dbReference>
<sequence>MHAHQMPPMPMPNDVLVSVYIPTKDRQPLLAAAIDSVLKQTYRHLEVIVVDDGSTDGTQEYLRQLAHDDPRVRTIRHDTSKGGPAARNAAILAARGAFVTGLDDDDSFEPFRIDDFVRAWRQFEVQGERPSCLYSQLREIQHGQHVATSDRPDRASYEDMFRHNAVGNQVFAPKAHFVDAGLFRVDLPAWQDLEFFMRMLRTFGPARLVERASYNFENSPRDDRITAKGEGKIRQAFAVLDAAHSGGIGRRSQLLQLQMFARVYGIKPTLQDYRRFLAHGFWPRGFARMLKRSLQA</sequence>